<dbReference type="Pfam" id="PF14510">
    <property type="entry name" value="ABC_trans_N"/>
    <property type="match status" value="1"/>
</dbReference>
<dbReference type="Proteomes" id="UP000251960">
    <property type="component" value="Chromosome 9"/>
</dbReference>
<dbReference type="SUPFAM" id="SSF52540">
    <property type="entry name" value="P-loop containing nucleoside triphosphate hydrolases"/>
    <property type="match status" value="1"/>
</dbReference>
<dbReference type="ExpressionAtlas" id="A0A3L6DAV7">
    <property type="expression patterns" value="baseline and differential"/>
</dbReference>
<dbReference type="InterPro" id="IPR003439">
    <property type="entry name" value="ABC_transporter-like_ATP-bd"/>
</dbReference>
<dbReference type="InterPro" id="IPR029481">
    <property type="entry name" value="ABC_trans_N"/>
</dbReference>
<reference evidence="3" key="1">
    <citation type="journal article" date="2018" name="Nat. Genet.">
        <title>Extensive intraspecific gene order and gene structural variations between Mo17 and other maize genomes.</title>
        <authorList>
            <person name="Sun S."/>
            <person name="Zhou Y."/>
            <person name="Chen J."/>
            <person name="Shi J."/>
            <person name="Zhao H."/>
            <person name="Zhao H."/>
            <person name="Song W."/>
            <person name="Zhang M."/>
            <person name="Cui Y."/>
            <person name="Dong X."/>
            <person name="Liu H."/>
            <person name="Ma X."/>
            <person name="Jiao Y."/>
            <person name="Wang B."/>
            <person name="Wei X."/>
            <person name="Stein J.C."/>
            <person name="Glaubitz J.C."/>
            <person name="Lu F."/>
            <person name="Yu G."/>
            <person name="Liang C."/>
            <person name="Fengler K."/>
            <person name="Li B."/>
            <person name="Rafalski A."/>
            <person name="Schnable P.S."/>
            <person name="Ware D.H."/>
            <person name="Buckler E.S."/>
            <person name="Lai J."/>
        </authorList>
    </citation>
    <scope>NUCLEOTIDE SEQUENCE [LARGE SCALE GENOMIC DNA]</scope>
    <source>
        <tissue evidence="3">Seedling</tissue>
    </source>
</reference>
<evidence type="ECO:0000313" key="3">
    <source>
        <dbReference type="EMBL" id="PWZ05675.1"/>
    </source>
</evidence>
<organism evidence="3">
    <name type="scientific">Zea mays</name>
    <name type="common">Maize</name>
    <dbReference type="NCBI Taxonomy" id="4577"/>
    <lineage>
        <taxon>Eukaryota</taxon>
        <taxon>Viridiplantae</taxon>
        <taxon>Streptophyta</taxon>
        <taxon>Embryophyta</taxon>
        <taxon>Tracheophyta</taxon>
        <taxon>Spermatophyta</taxon>
        <taxon>Magnoliopsida</taxon>
        <taxon>Liliopsida</taxon>
        <taxon>Poales</taxon>
        <taxon>Poaceae</taxon>
        <taxon>PACMAD clade</taxon>
        <taxon>Panicoideae</taxon>
        <taxon>Andropogonodae</taxon>
        <taxon>Andropogoneae</taxon>
        <taxon>Tripsacinae</taxon>
        <taxon>Zea</taxon>
    </lineage>
</organism>
<dbReference type="GO" id="GO:0016887">
    <property type="term" value="F:ATP hydrolysis activity"/>
    <property type="evidence" value="ECO:0007669"/>
    <property type="project" value="InterPro"/>
</dbReference>
<dbReference type="FunFam" id="3.40.50.300:FF:003848">
    <property type="entry name" value="Pleiotropic drug resistance 12 isoform 3"/>
    <property type="match status" value="1"/>
</dbReference>
<dbReference type="PROSITE" id="PS50893">
    <property type="entry name" value="ABC_TRANSPORTER_2"/>
    <property type="match status" value="1"/>
</dbReference>
<proteinExistence type="predicted"/>
<accession>A0A3L6DAV7</accession>
<comment type="caution">
    <text evidence="3">The sequence shown here is derived from an EMBL/GenBank/DDBJ whole genome shotgun (WGS) entry which is preliminary data.</text>
</comment>
<dbReference type="EMBL" id="NCVQ01000010">
    <property type="protein sequence ID" value="PWZ05675.1"/>
    <property type="molecule type" value="Genomic_DNA"/>
</dbReference>
<protein>
    <submittedName>
        <fullName evidence="3">ABC transporter G family member 39</fullName>
    </submittedName>
</protein>
<gene>
    <name evidence="3" type="primary">ABCG39_8</name>
    <name evidence="3" type="ORF">Zm00014a_005624</name>
</gene>
<name>A0A3L6DAV7_MAIZE</name>
<dbReference type="Pfam" id="PF00005">
    <property type="entry name" value="ABC_tran"/>
    <property type="match status" value="1"/>
</dbReference>
<dbReference type="PANTHER" id="PTHR48040">
    <property type="entry name" value="PLEIOTROPIC DRUG RESISTANCE PROTEIN 1-LIKE ISOFORM X1"/>
    <property type="match status" value="1"/>
</dbReference>
<evidence type="ECO:0000256" key="1">
    <source>
        <dbReference type="ARBA" id="ARBA00037747"/>
    </source>
</evidence>
<dbReference type="InterPro" id="IPR027417">
    <property type="entry name" value="P-loop_NTPase"/>
</dbReference>
<dbReference type="Gene3D" id="3.40.50.300">
    <property type="entry name" value="P-loop containing nucleotide triphosphate hydrolases"/>
    <property type="match status" value="1"/>
</dbReference>
<evidence type="ECO:0000259" key="2">
    <source>
        <dbReference type="PROSITE" id="PS50893"/>
    </source>
</evidence>
<sequence>MRKGILTGAAAGVEEVDIQGLGTQERKNLIERLVRTAEEDNERFLLKLRDRMERVGIDNPTIEVRFENLNIDAEAYVGNRGVPAMTNFFSNKVMDVLSAMHIVSSGKRHVSILHDISGVIRPGRMSLLLGPPGSGKTSLLLALAGKLDSNLKVSGRVTYNGHDMDEFVPQRTSAYIGQHDVHVGEMTVRETLAFSARCQGVRTRYDMLTELSRREKEANIKPDPDVDVYMKAISVEGQESVVTDYILKILGLEICADTMVGDSMIRGISGGQKKHVTTGEMLVGPAKALFYSITTIDGHQRLTREGEDRIRSTMAMGDMLRAMDLYEILLLVTRLAHRAMTSSIYRVARTVILVRLLRFWDYQNTDRGYTVYFDSRTAKCLYCLKAVFILVYYLPDVSVCLIMQVDYSAYVHNSSSLHMTASFFSLLDSFHFCPLGYKDFPDLGNTTSSLLSTCCHVVLELWRVELMKQDKRAKVLCLHGFCTSESFLKSRSTTGTLPLVMDMGIAMRPHELFENIYV</sequence>
<dbReference type="PANTHER" id="PTHR48040:SF35">
    <property type="entry name" value="ABC TRANSPORTER G FAMILY MEMBER 39-LIKE"/>
    <property type="match status" value="1"/>
</dbReference>
<dbReference type="AlphaFoldDB" id="A0A3L6DAV7"/>
<comment type="function">
    <text evidence="1">May be a general defense protein.</text>
</comment>
<dbReference type="GO" id="GO:0005524">
    <property type="term" value="F:ATP binding"/>
    <property type="evidence" value="ECO:0007669"/>
    <property type="project" value="InterPro"/>
</dbReference>
<feature type="domain" description="ABC transporter" evidence="2">
    <location>
        <begin position="97"/>
        <end position="381"/>
    </location>
</feature>